<gene>
    <name evidence="3" type="ORF">ACFQ4E_11000</name>
</gene>
<dbReference type="SUPFAM" id="SSF56349">
    <property type="entry name" value="DNA breaking-rejoining enzymes"/>
    <property type="match status" value="1"/>
</dbReference>
<dbReference type="InterPro" id="IPR011010">
    <property type="entry name" value="DNA_brk_join_enz"/>
</dbReference>
<dbReference type="InterPro" id="IPR002104">
    <property type="entry name" value="Integrase_catalytic"/>
</dbReference>
<keyword evidence="4" id="KW-1185">Reference proteome</keyword>
<organism evidence="3 4">
    <name type="scientific">Litorisediminicola beolgyonensis</name>
    <dbReference type="NCBI Taxonomy" id="1173614"/>
    <lineage>
        <taxon>Bacteria</taxon>
        <taxon>Pseudomonadati</taxon>
        <taxon>Pseudomonadota</taxon>
        <taxon>Alphaproteobacteria</taxon>
        <taxon>Rhodobacterales</taxon>
        <taxon>Paracoccaceae</taxon>
        <taxon>Litorisediminicola</taxon>
    </lineage>
</organism>
<sequence>MQDTPKKTRGKNREKRNPWDPYWVEKAGDWAVDFVINGRRYRRRLGIGSEEMKSRANEEAKRLWSQAWDQMKNPNDAEAPAKTPFCLAALRYMEQGKERRFLARIIEYFGEDIMIEDIDTMTIAAAASELYPHAKPETVKRQLKTPIRAVINFAQGTGREKGHDTKRTRWLTPEEVERMLFFASNPERAGLHDPHLRTLQKIAFMLGGGAGPGETFAAQAENWNAATSEWWLDGTKTAYRARFVILPHRSIDLMGDLPASGPAFLAPDGQPYVARQNGGGQMAEAFGKIRDAAGLGKDVVPYTLRHTWATWFYAQTKDFRRLVDLGGWNKSDTANRYCKVAPKDLGNRPLQHGWDFREDVGGPVKYGELVTVRK</sequence>
<dbReference type="Proteomes" id="UP001597135">
    <property type="component" value="Unassembled WGS sequence"/>
</dbReference>
<dbReference type="RefSeq" id="WP_386803478.1">
    <property type="nucleotide sequence ID" value="NZ_JBHTMU010000017.1"/>
</dbReference>
<comment type="caution">
    <text evidence="3">The sequence shown here is derived from an EMBL/GenBank/DDBJ whole genome shotgun (WGS) entry which is preliminary data.</text>
</comment>
<dbReference type="Gene3D" id="1.10.443.10">
    <property type="entry name" value="Intergrase catalytic core"/>
    <property type="match status" value="1"/>
</dbReference>
<dbReference type="EMBL" id="JBHTMU010000017">
    <property type="protein sequence ID" value="MFD1342949.1"/>
    <property type="molecule type" value="Genomic_DNA"/>
</dbReference>
<evidence type="ECO:0000313" key="3">
    <source>
        <dbReference type="EMBL" id="MFD1342949.1"/>
    </source>
</evidence>
<name>A0ABW3ZIK4_9RHOB</name>
<accession>A0ABW3ZIK4</accession>
<dbReference type="Pfam" id="PF00589">
    <property type="entry name" value="Phage_integrase"/>
    <property type="match status" value="1"/>
</dbReference>
<reference evidence="4" key="1">
    <citation type="journal article" date="2019" name="Int. J. Syst. Evol. Microbiol.">
        <title>The Global Catalogue of Microorganisms (GCM) 10K type strain sequencing project: providing services to taxonomists for standard genome sequencing and annotation.</title>
        <authorList>
            <consortium name="The Broad Institute Genomics Platform"/>
            <consortium name="The Broad Institute Genome Sequencing Center for Infectious Disease"/>
            <person name="Wu L."/>
            <person name="Ma J."/>
        </authorList>
    </citation>
    <scope>NUCLEOTIDE SEQUENCE [LARGE SCALE GENOMIC DNA]</scope>
    <source>
        <strain evidence="4">CCUG 62953</strain>
    </source>
</reference>
<keyword evidence="1" id="KW-0233">DNA recombination</keyword>
<evidence type="ECO:0000259" key="2">
    <source>
        <dbReference type="PROSITE" id="PS51898"/>
    </source>
</evidence>
<dbReference type="InterPro" id="IPR013762">
    <property type="entry name" value="Integrase-like_cat_sf"/>
</dbReference>
<evidence type="ECO:0000256" key="1">
    <source>
        <dbReference type="ARBA" id="ARBA00023172"/>
    </source>
</evidence>
<evidence type="ECO:0000313" key="4">
    <source>
        <dbReference type="Proteomes" id="UP001597135"/>
    </source>
</evidence>
<protein>
    <submittedName>
        <fullName evidence="3">Tyrosine-type recombinase/integrase</fullName>
    </submittedName>
</protein>
<feature type="domain" description="Tyr recombinase" evidence="2">
    <location>
        <begin position="166"/>
        <end position="350"/>
    </location>
</feature>
<dbReference type="PROSITE" id="PS51898">
    <property type="entry name" value="TYR_RECOMBINASE"/>
    <property type="match status" value="1"/>
</dbReference>
<proteinExistence type="predicted"/>